<dbReference type="PANTHER" id="PTHR33096">
    <property type="entry name" value="CXC2 DOMAIN-CONTAINING PROTEIN"/>
    <property type="match status" value="1"/>
</dbReference>
<accession>A0A550C801</accession>
<dbReference type="EMBL" id="VDMD01000019">
    <property type="protein sequence ID" value="TRM60905.1"/>
    <property type="molecule type" value="Genomic_DNA"/>
</dbReference>
<dbReference type="AlphaFoldDB" id="A0A550C801"/>
<sequence length="941" mass="105995">MTTPGEKFHYVVALLDAFVAELPATWTIGFLYDIACQVHLSAVKHGLFPTYMSRLRFAVSVFHAFGHDWPCQLIYHPRKRVGFGLSDGEGCERFWYSISKLIPYLRVAGYHVRLQTLNSQFAHNTQEALKTKGGWIARKARAVVEKETEARALLAECGDMGSDPEEIRRQWQDQGRSEVEQALELLHDSKEALSSVKAAEAVMRKKGSSPDRVAAVEAAKVAHKAAVTRYERKTQHLGVPAKARLRAILDDPVLHLRMNALVLLRRIQSSIVKRKMELERVVRAHRGKAGEHQLRKHTKSAVQRREHTVRAQVNRYNASCKELATKIAQPRRQRGSCCIRALQELPTQGLWTIDVDDPCWDDLRFESEDDATPPLWLAEPDMRKAIRAQLVIDRCAEEVQRLDHERGNLRAWFALEWQALGNARRDSVPLMHALNERRRTMLAMAIQWKRSGLLIEGPTDIELMVAESEWKASSCDLDLDAYRKTRTGKVYCSVLPLPITVDLDALFQEATADETDEEPPHSGTDGESDLTSLPSSRASSPDGGQAAPLLPAFCPATTTAGGHNSKARKRNRRRQQKRESADASLADGVKRRRAEKILEATEEEVEYDWSDARVTSTGFTTLREAGVRQLLEDDDLKDFKYLDWNGRDPIALTVGEEGTVVAVLGGCPPGPDWETQHRQLAREMEESAADMTFCHDDRHHRRGNFRAKAHGHSHGGGQKRPGPLSHSKNNKAHLDHIIQLPSMVRLSHHSAGMFSNWFPKVAMHYENNNSKLFKWRPSLCKTRNFPRSPWSCTTFNFGPRTATFPHRDFGNLSFGICAITALGRFNPDRGGHLVLKELRIVIRFPAGSTVLIPSALLTHANTDIAPDERRMSVTQYSAGALFRWVAQGCQLSSDYYKGFTKSEKAKAVKEAGTAWRTGRAMLLTMEELVLRAQVVADDERR</sequence>
<feature type="region of interest" description="Disordered" evidence="1">
    <location>
        <begin position="512"/>
        <end position="587"/>
    </location>
</feature>
<dbReference type="Gene3D" id="3.60.130.30">
    <property type="match status" value="1"/>
</dbReference>
<evidence type="ECO:0000256" key="1">
    <source>
        <dbReference type="SAM" id="MobiDB-lite"/>
    </source>
</evidence>
<dbReference type="PANTHER" id="PTHR33096:SF1">
    <property type="entry name" value="CXC1-LIKE CYSTEINE CLUSTER ASSOCIATED WITH KDZ TRANSPOSASES DOMAIN-CONTAINING PROTEIN"/>
    <property type="match status" value="1"/>
</dbReference>
<gene>
    <name evidence="2" type="ORF">BD626DRAFT_406758</name>
</gene>
<evidence type="ECO:0000313" key="3">
    <source>
        <dbReference type="Proteomes" id="UP000320762"/>
    </source>
</evidence>
<name>A0A550C801_9AGAR</name>
<proteinExistence type="predicted"/>
<dbReference type="OrthoDB" id="3364670at2759"/>
<feature type="compositionally biased region" description="Basic residues" evidence="1">
    <location>
        <begin position="565"/>
        <end position="576"/>
    </location>
</feature>
<reference evidence="2 3" key="1">
    <citation type="journal article" date="2019" name="New Phytol.">
        <title>Comparative genomics reveals unique wood-decay strategies and fruiting body development in the Schizophyllaceae.</title>
        <authorList>
            <person name="Almasi E."/>
            <person name="Sahu N."/>
            <person name="Krizsan K."/>
            <person name="Balint B."/>
            <person name="Kovacs G.M."/>
            <person name="Kiss B."/>
            <person name="Cseklye J."/>
            <person name="Drula E."/>
            <person name="Henrissat B."/>
            <person name="Nagy I."/>
            <person name="Chovatia M."/>
            <person name="Adam C."/>
            <person name="LaButti K."/>
            <person name="Lipzen A."/>
            <person name="Riley R."/>
            <person name="Grigoriev I.V."/>
            <person name="Nagy L.G."/>
        </authorList>
    </citation>
    <scope>NUCLEOTIDE SEQUENCE [LARGE SCALE GENOMIC DNA]</scope>
    <source>
        <strain evidence="2 3">NL-1724</strain>
    </source>
</reference>
<dbReference type="InterPro" id="IPR040521">
    <property type="entry name" value="KDZ"/>
</dbReference>
<dbReference type="Proteomes" id="UP000320762">
    <property type="component" value="Unassembled WGS sequence"/>
</dbReference>
<organism evidence="2 3">
    <name type="scientific">Schizophyllum amplum</name>
    <dbReference type="NCBI Taxonomy" id="97359"/>
    <lineage>
        <taxon>Eukaryota</taxon>
        <taxon>Fungi</taxon>
        <taxon>Dikarya</taxon>
        <taxon>Basidiomycota</taxon>
        <taxon>Agaricomycotina</taxon>
        <taxon>Agaricomycetes</taxon>
        <taxon>Agaricomycetidae</taxon>
        <taxon>Agaricales</taxon>
        <taxon>Schizophyllaceae</taxon>
        <taxon>Schizophyllum</taxon>
    </lineage>
</organism>
<protein>
    <submittedName>
        <fullName evidence="2">Uncharacterized protein</fullName>
    </submittedName>
</protein>
<comment type="caution">
    <text evidence="2">The sequence shown here is derived from an EMBL/GenBank/DDBJ whole genome shotgun (WGS) entry which is preliminary data.</text>
</comment>
<feature type="compositionally biased region" description="Polar residues" evidence="1">
    <location>
        <begin position="529"/>
        <end position="539"/>
    </location>
</feature>
<feature type="region of interest" description="Disordered" evidence="1">
    <location>
        <begin position="707"/>
        <end position="729"/>
    </location>
</feature>
<dbReference type="Pfam" id="PF18758">
    <property type="entry name" value="KDZ"/>
    <property type="match status" value="1"/>
</dbReference>
<keyword evidence="3" id="KW-1185">Reference proteome</keyword>
<evidence type="ECO:0000313" key="2">
    <source>
        <dbReference type="EMBL" id="TRM60905.1"/>
    </source>
</evidence>
<dbReference type="STRING" id="97359.A0A550C801"/>